<evidence type="ECO:0000313" key="5">
    <source>
        <dbReference type="Proteomes" id="UP000235371"/>
    </source>
</evidence>
<dbReference type="Pfam" id="PF03033">
    <property type="entry name" value="Glyco_transf_28"/>
    <property type="match status" value="1"/>
</dbReference>
<dbReference type="FunFam" id="3.40.50.2000:FF:000009">
    <property type="entry name" value="Sterol 3-beta-glucosyltransferase UGT80A2"/>
    <property type="match status" value="1"/>
</dbReference>
<dbReference type="FunFam" id="3.40.50.2000:FF:000268">
    <property type="entry name" value="Glycosyltransferase family 1 protein"/>
    <property type="match status" value="1"/>
</dbReference>
<evidence type="ECO:0000259" key="2">
    <source>
        <dbReference type="Pfam" id="PF03033"/>
    </source>
</evidence>
<dbReference type="STRING" id="1095630.A0A2J6SS48"/>
<proteinExistence type="predicted"/>
<dbReference type="PANTHER" id="PTHR48050">
    <property type="entry name" value="STEROL 3-BETA-GLUCOSYLTRANSFERASE"/>
    <property type="match status" value="1"/>
</dbReference>
<reference evidence="4 5" key="1">
    <citation type="submission" date="2016-04" db="EMBL/GenBank/DDBJ databases">
        <title>A degradative enzymes factory behind the ericoid mycorrhizal symbiosis.</title>
        <authorList>
            <consortium name="DOE Joint Genome Institute"/>
            <person name="Martino E."/>
            <person name="Morin E."/>
            <person name="Grelet G."/>
            <person name="Kuo A."/>
            <person name="Kohler A."/>
            <person name="Daghino S."/>
            <person name="Barry K."/>
            <person name="Choi C."/>
            <person name="Cichocki N."/>
            <person name="Clum A."/>
            <person name="Copeland A."/>
            <person name="Hainaut M."/>
            <person name="Haridas S."/>
            <person name="Labutti K."/>
            <person name="Lindquist E."/>
            <person name="Lipzen A."/>
            <person name="Khouja H.-R."/>
            <person name="Murat C."/>
            <person name="Ohm R."/>
            <person name="Olson A."/>
            <person name="Spatafora J."/>
            <person name="Veneault-Fourrey C."/>
            <person name="Henrissat B."/>
            <person name="Grigoriev I."/>
            <person name="Martin F."/>
            <person name="Perotto S."/>
        </authorList>
    </citation>
    <scope>NUCLEOTIDE SEQUENCE [LARGE SCALE GENOMIC DNA]</scope>
    <source>
        <strain evidence="4 5">E</strain>
    </source>
</reference>
<dbReference type="SUPFAM" id="SSF53756">
    <property type="entry name" value="UDP-Glycosyltransferase/glycogen phosphorylase"/>
    <property type="match status" value="1"/>
</dbReference>
<keyword evidence="5" id="KW-1185">Reference proteome</keyword>
<dbReference type="Gene3D" id="3.40.50.2000">
    <property type="entry name" value="Glycogen Phosphorylase B"/>
    <property type="match status" value="2"/>
</dbReference>
<keyword evidence="1 4" id="KW-0808">Transferase</keyword>
<dbReference type="InterPro" id="IPR010610">
    <property type="entry name" value="EryCIII-like_C"/>
</dbReference>
<dbReference type="Proteomes" id="UP000235371">
    <property type="component" value="Unassembled WGS sequence"/>
</dbReference>
<dbReference type="InterPro" id="IPR050426">
    <property type="entry name" value="Glycosyltransferase_28"/>
</dbReference>
<dbReference type="Pfam" id="PF06722">
    <property type="entry name" value="EryCIII-like_C"/>
    <property type="match status" value="1"/>
</dbReference>
<evidence type="ECO:0000259" key="3">
    <source>
        <dbReference type="Pfam" id="PF06722"/>
    </source>
</evidence>
<dbReference type="GO" id="GO:0005975">
    <property type="term" value="P:carbohydrate metabolic process"/>
    <property type="evidence" value="ECO:0007669"/>
    <property type="project" value="InterPro"/>
</dbReference>
<dbReference type="OrthoDB" id="5835829at2759"/>
<accession>A0A2J6SS48</accession>
<dbReference type="PANTHER" id="PTHR48050:SF13">
    <property type="entry name" value="STEROL 3-BETA-GLUCOSYLTRANSFERASE UGT80A2"/>
    <property type="match status" value="1"/>
</dbReference>
<protein>
    <submittedName>
        <fullName evidence="4">Glycosyltransferase family 1 protein</fullName>
    </submittedName>
</protein>
<name>A0A2J6SS48_9HELO</name>
<sequence>MRGNHKAPPPDYTENVAGVSIERPEVGVQARVTGDGRIAIDLERRFSIFSSSLKTQIQEQINDVGTESSKPAPPAYPSRLNIVMHVVGSRGDVQPFIALGLVLKTTYKHRVRIATHPIFKSLAETNNLEFFSIGGDPQELMAFMVRSSGLLPSLDILRGGDVAKHRKMVACIMEGCWRACIEEGDGMGTAQEASFVADVIVANPPSFAHVHGGQKLGVPVHLMFTMPWSATQDFPHPLANIKPSNGDLGVVNYVSYALVLGLEPIRLSFGPRMLSRLKIPHTYCWSPALIPKPQDWGSHISVAGFYFLNQATEYAPDPSLAAFLLAGSVPIYVGFCSIVIGDPETLTKTMFDAIELIGVRALVSKGWGGLGSQQLPSNVFLVGDVPHDWLFRRVSAVVHHGGARTTAAAMAAGKPSVIVPFFGDQFFWGAMAQKAGAGAKPILAKQLTVKLLAAAIIEVLQPAVLDRVEALCELIVSEKGTDAGCASLHRNSEAQCLKCSMAPHLVAVWKVRKKGICLSAFAATVLLHARLLRLQDLKLLRHMEYDLESGPWDPITGVVSSCLGMVGNMTKSLGNVPIAVSRANKARPVDGSITRGSLNMAQGTVVGTSKGVGRILLAGFRSPFEVMLMAARGFHNMPALYGDESVRPPERITGVVSGFGAMRKEIGYSLYDGISGLFLHPIEGARHEGFAGFSKGLAIGLGGGVGGYTYEGINKEMEKRFGSSVKGHISLARLSQGSREFNDASNEEIADVIRAWGKHASRNNARKERDDW</sequence>
<evidence type="ECO:0000256" key="1">
    <source>
        <dbReference type="ARBA" id="ARBA00022679"/>
    </source>
</evidence>
<dbReference type="GeneID" id="36594115"/>
<dbReference type="AlphaFoldDB" id="A0A2J6SS48"/>
<dbReference type="InterPro" id="IPR002213">
    <property type="entry name" value="UDP_glucos_trans"/>
</dbReference>
<feature type="domain" description="Glycosyltransferase family 28 N-terminal" evidence="2">
    <location>
        <begin position="82"/>
        <end position="232"/>
    </location>
</feature>
<dbReference type="InterPro" id="IPR004276">
    <property type="entry name" value="GlycoTrans_28_N"/>
</dbReference>
<dbReference type="EMBL" id="KZ613871">
    <property type="protein sequence ID" value="PMD53604.1"/>
    <property type="molecule type" value="Genomic_DNA"/>
</dbReference>
<feature type="domain" description="Erythromycin biosynthesis protein CIII-like C-terminal" evidence="3">
    <location>
        <begin position="373"/>
        <end position="461"/>
    </location>
</feature>
<dbReference type="RefSeq" id="XP_024730508.1">
    <property type="nucleotide sequence ID" value="XM_024886038.1"/>
</dbReference>
<dbReference type="InParanoid" id="A0A2J6SS48"/>
<gene>
    <name evidence="4" type="ORF">K444DRAFT_655837</name>
</gene>
<organism evidence="4 5">
    <name type="scientific">Hyaloscypha bicolor E</name>
    <dbReference type="NCBI Taxonomy" id="1095630"/>
    <lineage>
        <taxon>Eukaryota</taxon>
        <taxon>Fungi</taxon>
        <taxon>Dikarya</taxon>
        <taxon>Ascomycota</taxon>
        <taxon>Pezizomycotina</taxon>
        <taxon>Leotiomycetes</taxon>
        <taxon>Helotiales</taxon>
        <taxon>Hyaloscyphaceae</taxon>
        <taxon>Hyaloscypha</taxon>
        <taxon>Hyaloscypha bicolor</taxon>
    </lineage>
</organism>
<dbReference type="CDD" id="cd03784">
    <property type="entry name" value="GT1_Gtf-like"/>
    <property type="match status" value="1"/>
</dbReference>
<dbReference type="GO" id="GO:0016906">
    <property type="term" value="F:sterol 3-beta-glucosyltransferase activity"/>
    <property type="evidence" value="ECO:0007669"/>
    <property type="project" value="UniProtKB-ARBA"/>
</dbReference>
<evidence type="ECO:0000313" key="4">
    <source>
        <dbReference type="EMBL" id="PMD53604.1"/>
    </source>
</evidence>